<evidence type="ECO:0000256" key="6">
    <source>
        <dbReference type="ARBA" id="ARBA00023239"/>
    </source>
</evidence>
<protein>
    <recommendedName>
        <fullName evidence="2">guanylate cyclase</fullName>
        <ecNumber evidence="2">4.6.1.2</ecNumber>
    </recommendedName>
</protein>
<name>A0A3R7GUD8_CLOSI</name>
<dbReference type="EMBL" id="NIRI02000042">
    <property type="protein sequence ID" value="KAG5448216.1"/>
    <property type="molecule type" value="Genomic_DNA"/>
</dbReference>
<evidence type="ECO:0000313" key="10">
    <source>
        <dbReference type="Proteomes" id="UP000286415"/>
    </source>
</evidence>
<dbReference type="EC" id="4.6.1.2" evidence="2"/>
<accession>A0A3R7GUD8</accession>
<dbReference type="Gene3D" id="3.90.1520.10">
    <property type="entry name" value="H-NOX domain"/>
    <property type="match status" value="1"/>
</dbReference>
<dbReference type="InterPro" id="IPR011645">
    <property type="entry name" value="HNOB_dom_associated"/>
</dbReference>
<dbReference type="SUPFAM" id="SSF55073">
    <property type="entry name" value="Nucleotide cyclase"/>
    <property type="match status" value="1"/>
</dbReference>
<dbReference type="CDD" id="cd07302">
    <property type="entry name" value="CHD"/>
    <property type="match status" value="1"/>
</dbReference>
<dbReference type="Gene3D" id="3.30.450.260">
    <property type="entry name" value="Haem NO binding associated domain"/>
    <property type="match status" value="1"/>
</dbReference>
<keyword evidence="5" id="KW-0342">GTP-binding</keyword>
<dbReference type="GO" id="GO:0004383">
    <property type="term" value="F:guanylate cyclase activity"/>
    <property type="evidence" value="ECO:0007669"/>
    <property type="project" value="UniProtKB-EC"/>
</dbReference>
<evidence type="ECO:0000313" key="9">
    <source>
        <dbReference type="EMBL" id="KAG5448216.1"/>
    </source>
</evidence>
<dbReference type="PANTHER" id="PTHR45655:SF13">
    <property type="entry name" value="SOLUBLE GUANYLATE CYCLASE GCY-32-RELATED"/>
    <property type="match status" value="1"/>
</dbReference>
<reference evidence="9 10" key="1">
    <citation type="journal article" date="2018" name="Biotechnol. Adv.">
        <title>Improved genomic resources and new bioinformatic workflow for the carcinogenic parasite Clonorchis sinensis: Biotechnological implications.</title>
        <authorList>
            <person name="Wang D."/>
            <person name="Korhonen P.K."/>
            <person name="Gasser R.B."/>
            <person name="Young N.D."/>
        </authorList>
    </citation>
    <scope>NUCLEOTIDE SEQUENCE [LARGE SCALE GENOMIC DNA]</scope>
    <source>
        <strain evidence="9">Cs-k2</strain>
    </source>
</reference>
<dbReference type="InterPro" id="IPR011644">
    <property type="entry name" value="Heme_NO-bd"/>
</dbReference>
<keyword evidence="6" id="KW-0456">Lyase</keyword>
<evidence type="ECO:0000256" key="8">
    <source>
        <dbReference type="SAM" id="MobiDB-lite"/>
    </source>
</evidence>
<comment type="caution">
    <text evidence="9">The sequence shown here is derived from an EMBL/GenBank/DDBJ whole genome shotgun (WGS) entry which is preliminary data.</text>
</comment>
<dbReference type="SUPFAM" id="SSF111126">
    <property type="entry name" value="Ligand-binding domain in the NO signalling and Golgi transport"/>
    <property type="match status" value="1"/>
</dbReference>
<dbReference type="GO" id="GO:0005525">
    <property type="term" value="F:GTP binding"/>
    <property type="evidence" value="ECO:0007669"/>
    <property type="project" value="UniProtKB-KW"/>
</dbReference>
<organism evidence="9 10">
    <name type="scientific">Clonorchis sinensis</name>
    <name type="common">Chinese liver fluke</name>
    <dbReference type="NCBI Taxonomy" id="79923"/>
    <lineage>
        <taxon>Eukaryota</taxon>
        <taxon>Metazoa</taxon>
        <taxon>Spiralia</taxon>
        <taxon>Lophotrochozoa</taxon>
        <taxon>Platyhelminthes</taxon>
        <taxon>Trematoda</taxon>
        <taxon>Digenea</taxon>
        <taxon>Opisthorchiida</taxon>
        <taxon>Opisthorchiata</taxon>
        <taxon>Opisthorchiidae</taxon>
        <taxon>Clonorchis</taxon>
    </lineage>
</organism>
<evidence type="ECO:0000256" key="2">
    <source>
        <dbReference type="ARBA" id="ARBA00012202"/>
    </source>
</evidence>
<dbReference type="InParanoid" id="A0A3R7GUD8"/>
<dbReference type="AlphaFoldDB" id="A0A3R7GUD8"/>
<dbReference type="InterPro" id="IPR042463">
    <property type="entry name" value="HNOB_dom_associated_sf"/>
</dbReference>
<dbReference type="InterPro" id="IPR001054">
    <property type="entry name" value="A/G_cyclase"/>
</dbReference>
<feature type="compositionally biased region" description="Polar residues" evidence="8">
    <location>
        <begin position="665"/>
        <end position="679"/>
    </location>
</feature>
<dbReference type="InterPro" id="IPR038158">
    <property type="entry name" value="H-NOX_domain_sf"/>
</dbReference>
<dbReference type="Pfam" id="PF00211">
    <property type="entry name" value="Guanylate_cyc"/>
    <property type="match status" value="1"/>
</dbReference>
<evidence type="ECO:0000256" key="4">
    <source>
        <dbReference type="ARBA" id="ARBA00022741"/>
    </source>
</evidence>
<dbReference type="STRING" id="79923.A0A3R7GUD8"/>
<dbReference type="InterPro" id="IPR024096">
    <property type="entry name" value="NO_sig/Golgi_transp_ligand-bd"/>
</dbReference>
<dbReference type="InterPro" id="IPR029787">
    <property type="entry name" value="Nucleotide_cyclase"/>
</dbReference>
<dbReference type="PROSITE" id="PS50125">
    <property type="entry name" value="GUANYLATE_CYCLASE_2"/>
    <property type="match status" value="1"/>
</dbReference>
<feature type="region of interest" description="Disordered" evidence="8">
    <location>
        <begin position="630"/>
        <end position="679"/>
    </location>
</feature>
<dbReference type="GO" id="GO:0008074">
    <property type="term" value="C:guanylate cyclase complex, soluble"/>
    <property type="evidence" value="ECO:0007669"/>
    <property type="project" value="TreeGrafter"/>
</dbReference>
<dbReference type="Pfam" id="PF07701">
    <property type="entry name" value="HNOBA"/>
    <property type="match status" value="1"/>
</dbReference>
<keyword evidence="3" id="KW-0963">Cytoplasm</keyword>
<comment type="subcellular location">
    <subcellularLocation>
        <location evidence="1">Cytoplasm</location>
    </subcellularLocation>
</comment>
<dbReference type="OrthoDB" id="1890790at2759"/>
<gene>
    <name evidence="9" type="ORF">CSKR_105718</name>
</gene>
<proteinExistence type="predicted"/>
<keyword evidence="4" id="KW-0547">Nucleotide-binding</keyword>
<evidence type="ECO:0000256" key="1">
    <source>
        <dbReference type="ARBA" id="ARBA00004496"/>
    </source>
</evidence>
<dbReference type="Proteomes" id="UP000286415">
    <property type="component" value="Unassembled WGS sequence"/>
</dbReference>
<evidence type="ECO:0000256" key="3">
    <source>
        <dbReference type="ARBA" id="ARBA00022490"/>
    </source>
</evidence>
<keyword evidence="7" id="KW-0141">cGMP biosynthesis</keyword>
<keyword evidence="10" id="KW-1185">Reference proteome</keyword>
<dbReference type="GO" id="GO:0019934">
    <property type="term" value="P:cGMP-mediated signaling"/>
    <property type="evidence" value="ECO:0007669"/>
    <property type="project" value="TreeGrafter"/>
</dbReference>
<reference evidence="9 10" key="2">
    <citation type="journal article" date="2021" name="Genomics">
        <title>High-quality reference genome for Clonorchis sinensis.</title>
        <authorList>
            <person name="Young N.D."/>
            <person name="Stroehlein A.J."/>
            <person name="Kinkar L."/>
            <person name="Wang T."/>
            <person name="Sohn W.M."/>
            <person name="Chang B.C.H."/>
            <person name="Kaur P."/>
            <person name="Weisz D."/>
            <person name="Dudchenko O."/>
            <person name="Aiden E.L."/>
            <person name="Korhonen P.K."/>
            <person name="Gasser R.B."/>
        </authorList>
    </citation>
    <scope>NUCLEOTIDE SEQUENCE [LARGE SCALE GENOMIC DNA]</scope>
    <source>
        <strain evidence="9">Cs-k2</strain>
    </source>
</reference>
<dbReference type="Gene3D" id="6.10.250.780">
    <property type="match status" value="1"/>
</dbReference>
<evidence type="ECO:0000256" key="7">
    <source>
        <dbReference type="ARBA" id="ARBA00023293"/>
    </source>
</evidence>
<dbReference type="SMART" id="SM00044">
    <property type="entry name" value="CYCc"/>
    <property type="match status" value="1"/>
</dbReference>
<dbReference type="PANTHER" id="PTHR45655">
    <property type="entry name" value="GUANYLATE CYCLASE SOLUBLE SUBUNIT BETA-2"/>
    <property type="match status" value="1"/>
</dbReference>
<dbReference type="Gene3D" id="3.30.70.1230">
    <property type="entry name" value="Nucleotide cyclase"/>
    <property type="match status" value="1"/>
</dbReference>
<dbReference type="GO" id="GO:0070482">
    <property type="term" value="P:response to oxygen levels"/>
    <property type="evidence" value="ECO:0007669"/>
    <property type="project" value="TreeGrafter"/>
</dbReference>
<sequence length="877" mass="99764">MYGILIEGLHHYLTEKFGEEFWLTATENVMGARKVIQTQQVYSETLLPRLVTYIAEVTGLQEENVYFELGQSFISYLSKVGYASLLRITGSGFPEFLNELDDLHHHLQYTYPHLKPPAFVLVSQTDTTVDLMYTSKREHYAHYVRGQLTKVASVFYDLDVTVELIEHVKQLDSNRFTLRITNEKGRWPRVKHQQFSKDAPENTPTPTHISSEQFLDLFNFCILFSEDLKLQHVSNGFKRFHEVKLGRKLFDVFQLDRPKIDAVFTQMKNHIHNTFELVLAADTCPRRNERRKKAPSQKSYKFKGQMLYIGEVDMMAFIGSPVLSDMKKLNECGMYISDLNLFDQNREIILAGDQRSEDVMNMLKKQFEASKQLEKSMKRLSRIRKLTDDLLYQCIPRAVARRLRDGTPPLETIKSYESVSICFTKVVDFATKCTQTSVEGVIRMLNQMYTLFDAISEVHKVYKVETVGDSYMFVSGAPLRTQLHAAHITETALDMLRMTHQGLCWPDPMEIHINAKGAANRIQLLVGCNTGPIVAGVVGFKTPRYCLFGDTVNVASRMVSTGLPDKIHVSASFAEALAPYPYMLEERGPIVIKGKGEMTTFFVLGRDQQYTVVDLPGWAQTFDQVLKEDFEQKEQSSDETSVSQDSEAVGWSGVSEGDEVSESSTVNQEYPDTNKTKAMSSMRLQVPTFKIRRPKETNQYVGRLSSTQCEIPQTVNIVCSQKTDVAETRSENIVRITSSYSKSEPFLTEVLRDTESHSVTRMLEDTIQEGPTLQPGVDLPREKHGVTQGMLCEAEYIQSCGQLDTNEISFSSGPMKVSTTEITSNMETRRDVTNQTKTEMQPLAISKEVEDTDRQVSIVVFSRIISEPRYEKRPGIP</sequence>
<evidence type="ECO:0000256" key="5">
    <source>
        <dbReference type="ARBA" id="ARBA00023134"/>
    </source>
</evidence>
<dbReference type="GO" id="GO:0020037">
    <property type="term" value="F:heme binding"/>
    <property type="evidence" value="ECO:0007669"/>
    <property type="project" value="InterPro"/>
</dbReference>
<dbReference type="Pfam" id="PF07700">
    <property type="entry name" value="HNOB"/>
    <property type="match status" value="1"/>
</dbReference>